<reference evidence="1 2" key="1">
    <citation type="submission" date="2020-04" db="EMBL/GenBank/DDBJ databases">
        <title>Draft genome sequence of Caldanaerobacter sunterraneus. strain 1523vc isolated from Griffin hot spring, Kamchatka, Russia.</title>
        <authorList>
            <person name="Toshchakov S.V."/>
            <person name="Podosokorskaya O.A."/>
            <person name="Kublanov I.V."/>
            <person name="Korzhenkov A."/>
            <person name="Patrushev M.V."/>
        </authorList>
    </citation>
    <scope>NUCLEOTIDE SEQUENCE [LARGE SCALE GENOMIC DNA]</scope>
    <source>
        <strain evidence="1 2">1523vc</strain>
    </source>
</reference>
<comment type="caution">
    <text evidence="1">The sequence shown here is derived from an EMBL/GenBank/DDBJ whole genome shotgun (WGS) entry which is preliminary data.</text>
</comment>
<accession>A0A7Y2L8F8</accession>
<sequence length="109" mass="13004">MFVDIKLPVYFESKDALIFIMGDMGEIHVSWEIGGKVLVFNYVPENYPAITVLSYKTIDDYKEDVRNDEWLQKQIRNWYDINTLRELKEEGFLVDNISIEEEEDDVYVR</sequence>
<protein>
    <submittedName>
        <fullName evidence="1">Uncharacterized protein</fullName>
    </submittedName>
</protein>
<dbReference type="RefSeq" id="WP_170271328.1">
    <property type="nucleotide sequence ID" value="NZ_JABEQB010000031.1"/>
</dbReference>
<proteinExistence type="predicted"/>
<evidence type="ECO:0000313" key="1">
    <source>
        <dbReference type="EMBL" id="NNG67535.1"/>
    </source>
</evidence>
<evidence type="ECO:0000313" key="2">
    <source>
        <dbReference type="Proteomes" id="UP000529861"/>
    </source>
</evidence>
<name>A0A7Y2L8F8_9THEO</name>
<dbReference type="AlphaFoldDB" id="A0A7Y2L8F8"/>
<gene>
    <name evidence="1" type="ORF">HKI81_09970</name>
</gene>
<organism evidence="1 2">
    <name type="scientific">Caldanaerobacter subterraneus</name>
    <dbReference type="NCBI Taxonomy" id="911092"/>
    <lineage>
        <taxon>Bacteria</taxon>
        <taxon>Bacillati</taxon>
        <taxon>Bacillota</taxon>
        <taxon>Clostridia</taxon>
        <taxon>Thermoanaerobacterales</taxon>
        <taxon>Thermoanaerobacteraceae</taxon>
        <taxon>Caldanaerobacter</taxon>
    </lineage>
</organism>
<dbReference type="EMBL" id="JABEQB010000031">
    <property type="protein sequence ID" value="NNG67535.1"/>
    <property type="molecule type" value="Genomic_DNA"/>
</dbReference>
<dbReference type="Proteomes" id="UP000529861">
    <property type="component" value="Unassembled WGS sequence"/>
</dbReference>